<proteinExistence type="predicted"/>
<accession>A0ABZ0HYZ4</accession>
<keyword evidence="2" id="KW-1133">Transmembrane helix</keyword>
<feature type="region of interest" description="Disordered" evidence="1">
    <location>
        <begin position="86"/>
        <end position="109"/>
    </location>
</feature>
<sequence length="443" mass="45572">MSDIFARAPFLSALRTGIFNQVGRGGPRRLVVIVGVGGLMVAAVIGAGMINYQPKIESITAKMPPINPLPGGLHGDPAQDALLRRHGGEKAEQAAKSGQSYTPPMPASVPLQEPVVVTEVGVTSGELGAPLTPALARNEPEAVNEASVGPVLAPPPAYVPPESPHMGARIEHVNATGSGEIDPAMQNALNDLYRGWDGHPPRTDIVITPAADVEGDYSTNALPRTRNEQNSPGSSRAPAAGAPSPVARIETVLVPAGRGIYAHTVLAVSSDTGGPIVLEADTGPLAGDRMIGSFSKNGNDRLIVRVSTIEHRGQSLDVRGLVVAPDTMETAVASSVDEHYLERFALPAAAAFVSGLGQAIALSNATTQVSPFGGSVTQFGQLNFKQQLGVAAGAAGQQVGQTLQQETPKGPTVNLAANVSVGVMFLSNVVLPAHVGATSAVYK</sequence>
<evidence type="ECO:0000256" key="1">
    <source>
        <dbReference type="SAM" id="MobiDB-lite"/>
    </source>
</evidence>
<evidence type="ECO:0000256" key="2">
    <source>
        <dbReference type="SAM" id="Phobius"/>
    </source>
</evidence>
<dbReference type="RefSeq" id="WP_318655210.1">
    <property type="nucleotide sequence ID" value="NZ_CP136863.1"/>
</dbReference>
<evidence type="ECO:0000313" key="4">
    <source>
        <dbReference type="Proteomes" id="UP001626536"/>
    </source>
</evidence>
<feature type="region of interest" description="Disordered" evidence="1">
    <location>
        <begin position="216"/>
        <end position="244"/>
    </location>
</feature>
<gene>
    <name evidence="3" type="ORF">RZS28_18825</name>
</gene>
<feature type="transmembrane region" description="Helical" evidence="2">
    <location>
        <begin position="30"/>
        <end position="50"/>
    </location>
</feature>
<keyword evidence="3" id="KW-0614">Plasmid</keyword>
<reference evidence="3 4" key="1">
    <citation type="submission" date="2023-10" db="EMBL/GenBank/DDBJ databases">
        <title>Novel methanotroph of the genus Methylocapsa from a subarctic wetland.</title>
        <authorList>
            <person name="Belova S.E."/>
            <person name="Oshkin I.Y."/>
            <person name="Miroshnikov K."/>
            <person name="Dedysh S.N."/>
        </authorList>
    </citation>
    <scope>NUCLEOTIDE SEQUENCE [LARGE SCALE GENOMIC DNA]</scope>
    <source>
        <strain evidence="3 4">RX1</strain>
        <plasmid evidence="3 4">pRX1</plasmid>
    </source>
</reference>
<keyword evidence="2" id="KW-0472">Membrane</keyword>
<name>A0ABZ0HYZ4_9HYPH</name>
<keyword evidence="4" id="KW-1185">Reference proteome</keyword>
<dbReference type="EMBL" id="CP136863">
    <property type="protein sequence ID" value="WOJ91784.1"/>
    <property type="molecule type" value="Genomic_DNA"/>
</dbReference>
<feature type="compositionally biased region" description="Low complexity" evidence="1">
    <location>
        <begin position="231"/>
        <end position="244"/>
    </location>
</feature>
<dbReference type="CDD" id="cd16431">
    <property type="entry name" value="IcmE"/>
    <property type="match status" value="1"/>
</dbReference>
<keyword evidence="2" id="KW-0812">Transmembrane</keyword>
<protein>
    <submittedName>
        <fullName evidence="3">DotG/IcmE/VirB10 family protein</fullName>
    </submittedName>
</protein>
<dbReference type="InterPro" id="IPR049855">
    <property type="entry name" value="DotG/IcmE-like_C"/>
</dbReference>
<geneLocation type="plasmid" evidence="3 4">
    <name>pRX1</name>
</geneLocation>
<evidence type="ECO:0000313" key="3">
    <source>
        <dbReference type="EMBL" id="WOJ91784.1"/>
    </source>
</evidence>
<dbReference type="Proteomes" id="UP001626536">
    <property type="component" value="Plasmid pRX1"/>
</dbReference>
<organism evidence="3 4">
    <name type="scientific">Methylocapsa polymorpha</name>
    <dbReference type="NCBI Taxonomy" id="3080828"/>
    <lineage>
        <taxon>Bacteria</taxon>
        <taxon>Pseudomonadati</taxon>
        <taxon>Pseudomonadota</taxon>
        <taxon>Alphaproteobacteria</taxon>
        <taxon>Hyphomicrobiales</taxon>
        <taxon>Beijerinckiaceae</taxon>
        <taxon>Methylocapsa</taxon>
    </lineage>
</organism>